<organism evidence="1 2">
    <name type="scientific">Pseudopedobacter saltans</name>
    <dbReference type="NCBI Taxonomy" id="151895"/>
    <lineage>
        <taxon>Bacteria</taxon>
        <taxon>Pseudomonadati</taxon>
        <taxon>Bacteroidota</taxon>
        <taxon>Sphingobacteriia</taxon>
        <taxon>Sphingobacteriales</taxon>
        <taxon>Sphingobacteriaceae</taxon>
        <taxon>Pseudopedobacter</taxon>
    </lineage>
</organism>
<gene>
    <name evidence="1" type="ORF">DI598_06995</name>
</gene>
<dbReference type="AlphaFoldDB" id="A0A2W5F7M3"/>
<proteinExistence type="predicted"/>
<protein>
    <submittedName>
        <fullName evidence="1">Acyl-CoA reductase</fullName>
    </submittedName>
</protein>
<comment type="caution">
    <text evidence="1">The sequence shown here is derived from an EMBL/GenBank/DDBJ whole genome shotgun (WGS) entry which is preliminary data.</text>
</comment>
<dbReference type="Proteomes" id="UP000249645">
    <property type="component" value="Unassembled WGS sequence"/>
</dbReference>
<reference evidence="1 2" key="1">
    <citation type="submission" date="2017-11" db="EMBL/GenBank/DDBJ databases">
        <title>Infants hospitalized years apart are colonized by the same room-sourced microbial strains.</title>
        <authorList>
            <person name="Brooks B."/>
            <person name="Olm M.R."/>
            <person name="Firek B.A."/>
            <person name="Baker R."/>
            <person name="Thomas B.C."/>
            <person name="Morowitz M.J."/>
            <person name="Banfield J.F."/>
        </authorList>
    </citation>
    <scope>NUCLEOTIDE SEQUENCE [LARGE SCALE GENOMIC DNA]</scope>
    <source>
        <strain evidence="1">S2_009_000_R2_76</strain>
    </source>
</reference>
<name>A0A2W5F7M3_9SPHI</name>
<evidence type="ECO:0000313" key="1">
    <source>
        <dbReference type="EMBL" id="PZP49797.1"/>
    </source>
</evidence>
<dbReference type="EMBL" id="QFOI01000094">
    <property type="protein sequence ID" value="PZP49797.1"/>
    <property type="molecule type" value="Genomic_DNA"/>
</dbReference>
<evidence type="ECO:0000313" key="2">
    <source>
        <dbReference type="Proteomes" id="UP000249645"/>
    </source>
</evidence>
<sequence length="332" mass="38279">MNLQQRISILVDLGRYMLSETPEWQSVKETAFRKNFWFTVENINLSCQNIAENFLQKTKLENWADQYHIPQDNEKHITVGIVMAGNIPLVGFHDFLCTFIFGLKQRIKLSSKDDVLLPFLIKEMAKKNPDILDLVSFEDNLKGCDAYIATGSNNAGRYFDYYFGKYPSIIRRNRTSVALLTGKESNEELGLLAEDIQNYFGLGCRNVTMLYVPENYDFIPLIEVLKKYEPILDYHKYKNNYDYQLAILLLNKKFYMSGGGLLLEENPIIFSPISTIHYQYYKNIKDIETKLNSSEDVQAIVGTNHLGFGQAQKPLLTDYADGVDTMQFLSKL</sequence>
<accession>A0A2W5F7M3</accession>